<dbReference type="AlphaFoldDB" id="A0A816XDE6"/>
<dbReference type="Proteomes" id="UP001295469">
    <property type="component" value="Chromosome A02"/>
</dbReference>
<proteinExistence type="predicted"/>
<sequence>MEESKVEQKKVRDFGVFGSEINGARVRRRDEQVEEFDKKRNRGSFECIRKKMVGSTLKQQPEENGDVVGDEMVPVEVRPGHIRFKPPLSIIASNILLCWMSAAQRSRKSPPSLSKQSSYESKAEHKQQRTVKGYLFNNLDSVSSILTWKLIILRKGHILIMFFFFGL</sequence>
<evidence type="ECO:0000313" key="1">
    <source>
        <dbReference type="EMBL" id="CAF2144588.1"/>
    </source>
</evidence>
<organism evidence="1">
    <name type="scientific">Brassica napus</name>
    <name type="common">Rape</name>
    <dbReference type="NCBI Taxonomy" id="3708"/>
    <lineage>
        <taxon>Eukaryota</taxon>
        <taxon>Viridiplantae</taxon>
        <taxon>Streptophyta</taxon>
        <taxon>Embryophyta</taxon>
        <taxon>Tracheophyta</taxon>
        <taxon>Spermatophyta</taxon>
        <taxon>Magnoliopsida</taxon>
        <taxon>eudicotyledons</taxon>
        <taxon>Gunneridae</taxon>
        <taxon>Pentapetalae</taxon>
        <taxon>rosids</taxon>
        <taxon>malvids</taxon>
        <taxon>Brassicales</taxon>
        <taxon>Brassicaceae</taxon>
        <taxon>Brassiceae</taxon>
        <taxon>Brassica</taxon>
    </lineage>
</organism>
<dbReference type="EMBL" id="HG994356">
    <property type="protein sequence ID" value="CAF2144588.1"/>
    <property type="molecule type" value="Genomic_DNA"/>
</dbReference>
<reference evidence="1" key="1">
    <citation type="submission" date="2021-01" db="EMBL/GenBank/DDBJ databases">
        <authorList>
            <consortium name="Genoscope - CEA"/>
            <person name="William W."/>
        </authorList>
    </citation>
    <scope>NUCLEOTIDE SEQUENCE</scope>
</reference>
<gene>
    <name evidence="1" type="ORF">DARMORV10_A02P39790.1</name>
</gene>
<accession>A0A816XDE6</accession>
<protein>
    <submittedName>
        <fullName evidence="1">(rape) hypothetical protein</fullName>
    </submittedName>
</protein>
<name>A0A816XDE6_BRANA</name>